<dbReference type="Pfam" id="PF00082">
    <property type="entry name" value="Peptidase_S8"/>
    <property type="match status" value="1"/>
</dbReference>
<evidence type="ECO:0000256" key="20">
    <source>
        <dbReference type="PROSITE-ProRule" id="PRU00023"/>
    </source>
</evidence>
<dbReference type="GO" id="GO:0097688">
    <property type="term" value="P:glutamate receptor clustering"/>
    <property type="evidence" value="ECO:0007669"/>
    <property type="project" value="UniProtKB-ARBA"/>
</dbReference>
<dbReference type="Gene3D" id="2.60.120.260">
    <property type="entry name" value="Galactose-binding domain-like"/>
    <property type="match status" value="1"/>
</dbReference>
<dbReference type="InterPro" id="IPR032815">
    <property type="entry name" value="S8_pro-domain"/>
</dbReference>
<evidence type="ECO:0000256" key="7">
    <source>
        <dbReference type="ARBA" id="ARBA00022801"/>
    </source>
</evidence>
<reference evidence="25" key="2">
    <citation type="submission" date="2015-02" db="UniProtKB">
        <authorList>
            <consortium name="EnsemblMetazoa"/>
        </authorList>
    </citation>
    <scope>IDENTIFICATION</scope>
</reference>
<dbReference type="InterPro" id="IPR000488">
    <property type="entry name" value="Death_dom"/>
</dbReference>
<feature type="domain" description="Death" evidence="23">
    <location>
        <begin position="1082"/>
        <end position="1155"/>
    </location>
</feature>
<evidence type="ECO:0000259" key="24">
    <source>
        <dbReference type="PROSITE" id="PS51829"/>
    </source>
</evidence>
<evidence type="ECO:0000256" key="8">
    <source>
        <dbReference type="ARBA" id="ARBA00022825"/>
    </source>
</evidence>
<evidence type="ECO:0000256" key="5">
    <source>
        <dbReference type="ARBA" id="ARBA00022685"/>
    </source>
</evidence>
<comment type="catalytic activity">
    <reaction evidence="14">
        <text>Release of mature proteins from their proproteins by cleavage of -Arg-Xaa-Yaa-Arg-|-Zaa- bonds, where Xaa can be any amino acid and Yaa is Arg or Lys. Releases albumin, complement component C3 and von Willebrand factor from their respective precursors.</text>
        <dbReference type="EC" id="3.4.21.75"/>
    </reaction>
</comment>
<evidence type="ECO:0000256" key="3">
    <source>
        <dbReference type="ARBA" id="ARBA00005325"/>
    </source>
</evidence>
<dbReference type="InterPro" id="IPR038466">
    <property type="entry name" value="S8_pro-domain_sf"/>
</dbReference>
<dbReference type="GO" id="GO:0008039">
    <property type="term" value="P:synaptic target recognition"/>
    <property type="evidence" value="ECO:0007669"/>
    <property type="project" value="UniProtKB-ARBA"/>
</dbReference>
<evidence type="ECO:0000256" key="13">
    <source>
        <dbReference type="ARBA" id="ARBA00023180"/>
    </source>
</evidence>
<dbReference type="Gene3D" id="1.25.40.20">
    <property type="entry name" value="Ankyrin repeat-containing domain"/>
    <property type="match status" value="4"/>
</dbReference>
<dbReference type="SMART" id="SM00248">
    <property type="entry name" value="ANK"/>
    <property type="match status" value="11"/>
</dbReference>
<dbReference type="eggNOG" id="KOG3525">
    <property type="taxonomic scope" value="Eukaryota"/>
</dbReference>
<dbReference type="GO" id="GO:0000139">
    <property type="term" value="C:Golgi membrane"/>
    <property type="evidence" value="ECO:0007669"/>
    <property type="project" value="UniProtKB-SubCell"/>
</dbReference>
<dbReference type="SUPFAM" id="SSF48403">
    <property type="entry name" value="Ankyrin repeat"/>
    <property type="match status" value="1"/>
</dbReference>
<keyword evidence="12" id="KW-1015">Disulfide bond</keyword>
<dbReference type="FunFam" id="3.30.70.850:FF:000001">
    <property type="entry name" value="Proprotein convertase subtilisin/kexin type 5"/>
    <property type="match status" value="1"/>
</dbReference>
<feature type="signal peptide" evidence="22">
    <location>
        <begin position="1"/>
        <end position="23"/>
    </location>
</feature>
<comment type="cofactor">
    <cofactor evidence="1">
        <name>Ca(2+)</name>
        <dbReference type="ChEBI" id="CHEBI:29108"/>
    </cofactor>
</comment>
<evidence type="ECO:0000256" key="18">
    <source>
        <dbReference type="ARBA" id="ARBA00077026"/>
    </source>
</evidence>
<dbReference type="PROSITE" id="PS00137">
    <property type="entry name" value="SUBTILASE_HIS"/>
    <property type="match status" value="1"/>
</dbReference>
<dbReference type="PROSITE" id="PS50297">
    <property type="entry name" value="ANK_REP_REGION"/>
    <property type="match status" value="7"/>
</dbReference>
<dbReference type="EMBL" id="JH432104">
    <property type="status" value="NOT_ANNOTATED_CDS"/>
    <property type="molecule type" value="Genomic_DNA"/>
</dbReference>
<dbReference type="InterPro" id="IPR036852">
    <property type="entry name" value="Peptidase_S8/S53_dom_sf"/>
</dbReference>
<keyword evidence="11" id="KW-0865">Zymogen</keyword>
<keyword evidence="10" id="KW-0472">Membrane</keyword>
<evidence type="ECO:0000256" key="6">
    <source>
        <dbReference type="ARBA" id="ARBA00022729"/>
    </source>
</evidence>
<feature type="active site" description="Charge relay system" evidence="19 21">
    <location>
        <position position="391"/>
    </location>
</feature>
<dbReference type="HOGENOM" id="CLU_273779_0_0_1"/>
<reference evidence="26" key="1">
    <citation type="submission" date="2011-05" db="EMBL/GenBank/DDBJ databases">
        <authorList>
            <person name="Richards S.R."/>
            <person name="Qu J."/>
            <person name="Jiang H."/>
            <person name="Jhangiani S.N."/>
            <person name="Agravi P."/>
            <person name="Goodspeed R."/>
            <person name="Gross S."/>
            <person name="Mandapat C."/>
            <person name="Jackson L."/>
            <person name="Mathew T."/>
            <person name="Pu L."/>
            <person name="Thornton R."/>
            <person name="Saada N."/>
            <person name="Wilczek-Boney K.B."/>
            <person name="Lee S."/>
            <person name="Kovar C."/>
            <person name="Wu Y."/>
            <person name="Scherer S.E."/>
            <person name="Worley K.C."/>
            <person name="Muzny D.M."/>
            <person name="Gibbs R."/>
        </authorList>
    </citation>
    <scope>NUCLEOTIDE SEQUENCE</scope>
    <source>
        <strain evidence="26">Brora</strain>
    </source>
</reference>
<evidence type="ECO:0000256" key="10">
    <source>
        <dbReference type="ARBA" id="ARBA00023136"/>
    </source>
</evidence>
<dbReference type="PROSITE" id="PS00136">
    <property type="entry name" value="SUBTILASE_ASP"/>
    <property type="match status" value="1"/>
</dbReference>
<sequence length="1174" mass="131265">MHFIRHPIPLLVLGLLLAPWIHGVHYFNQWAVHILGGPDNAERIARDLGYVNRGQIDNFKNVYFMEKSDHPQRSKRDASHLTKRLTDDVRVVWAEQQYAKKRVKRRVLDVSAQEEHFFDDPLWPHQWYLKDTRDLRSYELPKLDLNVKECWKQGFTGKDIVVSIVDDGLEWNHTDIKQNYEYVGFVLLDLDPYASTDVNDNDSDPFPRYDAYNSNRHGTRCAGEIAMVANNAKCGVGVAYNAKIGGIRMLDGSLSDIVEGRALSFNVTHIDVFSASWGPSDDGRTVDGPGRLAQEAIQMGIKKGRKGKGVIYVWASGNGGIKGDNCNCDGYTGSIYTLSIGSASQHGKFPWYGEKCASTLACTYSSGAYTDQKISSTDLHNECTIDHTGTSAAAPLAAGIVALILEAKPKLTWRDVQHLVVWTSDYENLKKNSGWATNGIGLKFNSKFGFGMMNAARMLKVAQTWITVPEKHICHVEASEKFPKAISSDQQLEIHFNLKDCDVEYLEHVQVVVNIEYKRRGALEIDLQSPSGTKTNLLFPRSKDVSSYGFQNWTFMSVHTWGENPHGQWTAVIADKTSETNTGKVISAKLVVHGTKEMPEHMQNSLNSPEHLEELSNSIDDEFQDNEERDVGHSLDWGDLVDGRRCVLVLHRIAAMEESSRKVSTTSEPTDTLDLTSDMLETPKKNKVKREFYLHEATIKNDLETVKKMLQCGKVNVNSTNNMDRAPIHWAAAHGHVEIVSLLIAAKCNIEAADKYGMRPLLLSAWYGHKEVVHVLINAGADVAATNRQGFNLLHCAARNDHVEVVHFILDSLENVSPNPQDKNQRTPLHLAVTHGHEKTVEELIQSQIKLSYQDKCGNTALHMAAEHGHENLTKQLLEAGLDPNAQNNEGNTSLHTAVESNNKAIANTLLTHGADVNARNCKDFTPLHTSVRRGSIDVTCLLLDNGADLEAKDKYGNTPLHLSISAPLVRLLIQKNANINASNKRLQTPLHIAAERGNPELVEILLNAGADFHLTEKSGRNVLYVAARGSFTAIVDLVIKTARRTSSTSYTTQEDDQRLKRMELLRPIFWNLATKQLAPTDWKRLATHWLFTDDQIKALEHQYTGSSSYKEHGYRMLLIWLHGLKLEANAVKELYEGLVAIERPDVAQSVVRSLDKQRSHVVRGSVCRSCSVV</sequence>
<feature type="repeat" description="ANK" evidence="20">
    <location>
        <begin position="923"/>
        <end position="955"/>
    </location>
</feature>
<dbReference type="SUPFAM" id="SSF49785">
    <property type="entry name" value="Galactose-binding domain-like"/>
    <property type="match status" value="1"/>
</dbReference>
<feature type="repeat" description="ANK" evidence="20">
    <location>
        <begin position="986"/>
        <end position="1018"/>
    </location>
</feature>
<dbReference type="PROSITE" id="PS50088">
    <property type="entry name" value="ANK_REPEAT"/>
    <property type="match status" value="7"/>
</dbReference>
<keyword evidence="13" id="KW-0325">Glycoprotein</keyword>
<feature type="repeat" description="ANK" evidence="20">
    <location>
        <begin position="824"/>
        <end position="856"/>
    </location>
</feature>
<dbReference type="InterPro" id="IPR002110">
    <property type="entry name" value="Ankyrin_rpt"/>
</dbReference>
<dbReference type="InterPro" id="IPR023828">
    <property type="entry name" value="Peptidase_S8_Ser-AS"/>
</dbReference>
<dbReference type="GO" id="GO:0001941">
    <property type="term" value="P:postsynaptic membrane organization"/>
    <property type="evidence" value="ECO:0007669"/>
    <property type="project" value="UniProtKB-ARBA"/>
</dbReference>
<dbReference type="PROSITE" id="PS50017">
    <property type="entry name" value="DEATH_DOMAIN"/>
    <property type="match status" value="1"/>
</dbReference>
<dbReference type="SUPFAM" id="SSF54897">
    <property type="entry name" value="Protease propeptides/inhibitors"/>
    <property type="match status" value="1"/>
</dbReference>
<dbReference type="InterPro" id="IPR034182">
    <property type="entry name" value="Kexin/furin"/>
</dbReference>
<feature type="chain" id="PRO_5004590427" description="furin" evidence="22">
    <location>
        <begin position="24"/>
        <end position="1174"/>
    </location>
</feature>
<evidence type="ECO:0000313" key="26">
    <source>
        <dbReference type="Proteomes" id="UP000014500"/>
    </source>
</evidence>
<dbReference type="PhylomeDB" id="T1JDD6"/>
<dbReference type="GO" id="GO:0005886">
    <property type="term" value="C:plasma membrane"/>
    <property type="evidence" value="ECO:0007669"/>
    <property type="project" value="GOC"/>
</dbReference>
<evidence type="ECO:0000256" key="14">
    <source>
        <dbReference type="ARBA" id="ARBA00035756"/>
    </source>
</evidence>
<protein>
    <recommendedName>
        <fullName evidence="15">furin</fullName>
        <ecNumber evidence="15">3.4.21.75</ecNumber>
    </recommendedName>
    <alternativeName>
        <fullName evidence="17">Kex2-like endoprotease 1</fullName>
    </alternativeName>
    <alternativeName>
        <fullName evidence="18">dKLIP-1</fullName>
    </alternativeName>
</protein>
<dbReference type="Gene3D" id="1.10.533.10">
    <property type="entry name" value="Death Domain, Fas"/>
    <property type="match status" value="1"/>
</dbReference>
<evidence type="ECO:0000256" key="1">
    <source>
        <dbReference type="ARBA" id="ARBA00001913"/>
    </source>
</evidence>
<evidence type="ECO:0000256" key="21">
    <source>
        <dbReference type="PROSITE-ProRule" id="PRU01240"/>
    </source>
</evidence>
<dbReference type="AlphaFoldDB" id="T1JDD6"/>
<evidence type="ECO:0000256" key="11">
    <source>
        <dbReference type="ARBA" id="ARBA00023145"/>
    </source>
</evidence>
<dbReference type="GO" id="GO:0005615">
    <property type="term" value="C:extracellular space"/>
    <property type="evidence" value="ECO:0007669"/>
    <property type="project" value="TreeGrafter"/>
</dbReference>
<evidence type="ECO:0000256" key="12">
    <source>
        <dbReference type="ARBA" id="ARBA00023157"/>
    </source>
</evidence>
<feature type="domain" description="P/Homo B" evidence="24">
    <location>
        <begin position="467"/>
        <end position="598"/>
    </location>
</feature>
<dbReference type="EnsemblMetazoa" id="SMAR011813-RA">
    <property type="protein sequence ID" value="SMAR011813-PA"/>
    <property type="gene ID" value="SMAR011813"/>
</dbReference>
<dbReference type="PROSITE" id="PS51829">
    <property type="entry name" value="P_HOMO_B"/>
    <property type="match status" value="1"/>
</dbReference>
<organism evidence="25 26">
    <name type="scientific">Strigamia maritima</name>
    <name type="common">European centipede</name>
    <name type="synonym">Geophilus maritimus</name>
    <dbReference type="NCBI Taxonomy" id="126957"/>
    <lineage>
        <taxon>Eukaryota</taxon>
        <taxon>Metazoa</taxon>
        <taxon>Ecdysozoa</taxon>
        <taxon>Arthropoda</taxon>
        <taxon>Myriapoda</taxon>
        <taxon>Chilopoda</taxon>
        <taxon>Pleurostigmophora</taxon>
        <taxon>Geophilomorpha</taxon>
        <taxon>Linotaeniidae</taxon>
        <taxon>Strigamia</taxon>
    </lineage>
</organism>
<evidence type="ECO:0000256" key="17">
    <source>
        <dbReference type="ARBA" id="ARBA00076029"/>
    </source>
</evidence>
<dbReference type="PRINTS" id="PR01415">
    <property type="entry name" value="ANKYRIN"/>
</dbReference>
<evidence type="ECO:0000256" key="9">
    <source>
        <dbReference type="ARBA" id="ARBA00022837"/>
    </source>
</evidence>
<dbReference type="PROSITE" id="PS51892">
    <property type="entry name" value="SUBTILASE"/>
    <property type="match status" value="1"/>
</dbReference>
<dbReference type="GO" id="GO:0007165">
    <property type="term" value="P:signal transduction"/>
    <property type="evidence" value="ECO:0007669"/>
    <property type="project" value="InterPro"/>
</dbReference>
<evidence type="ECO:0000256" key="4">
    <source>
        <dbReference type="ARBA" id="ARBA00022670"/>
    </source>
</evidence>
<keyword evidence="4 21" id="KW-0645">Protease</keyword>
<dbReference type="Pfam" id="PF16470">
    <property type="entry name" value="S8_pro-domain"/>
    <property type="match status" value="1"/>
</dbReference>
<dbReference type="FunFam" id="2.60.120.260:FF:000006">
    <property type="entry name" value="Proprotein convertase subtilisin/kexin type 5"/>
    <property type="match status" value="1"/>
</dbReference>
<evidence type="ECO:0000256" key="2">
    <source>
        <dbReference type="ARBA" id="ARBA00004653"/>
    </source>
</evidence>
<comment type="similarity">
    <text evidence="3">Belongs to the peptidase S8 family. Furin subfamily.</text>
</comment>
<dbReference type="STRING" id="126957.T1JDD6"/>
<keyword evidence="9" id="KW-0106">Calcium</keyword>
<evidence type="ECO:0000313" key="25">
    <source>
        <dbReference type="EnsemblMetazoa" id="SMAR011813-PA"/>
    </source>
</evidence>
<dbReference type="Gene3D" id="3.40.50.200">
    <property type="entry name" value="Peptidase S8/S53 domain"/>
    <property type="match status" value="1"/>
</dbReference>
<dbReference type="Proteomes" id="UP000014500">
    <property type="component" value="Unassembled WGS sequence"/>
</dbReference>
<feature type="active site" description="Charge relay system" evidence="19 21">
    <location>
        <position position="166"/>
    </location>
</feature>
<dbReference type="Gene3D" id="3.30.70.850">
    <property type="entry name" value="Peptidase S8, pro-domain"/>
    <property type="match status" value="1"/>
</dbReference>
<dbReference type="PROSITE" id="PS00138">
    <property type="entry name" value="SUBTILASE_SER"/>
    <property type="match status" value="1"/>
</dbReference>
<feature type="active site" description="Charge relay system" evidence="19 21">
    <location>
        <position position="217"/>
    </location>
</feature>
<dbReference type="EC" id="3.4.21.75" evidence="15"/>
<keyword evidence="7 21" id="KW-0378">Hydrolase</keyword>
<dbReference type="PANTHER" id="PTHR42884:SF14">
    <property type="entry name" value="NEUROENDOCRINE CONVERTASE 1"/>
    <property type="match status" value="1"/>
</dbReference>
<dbReference type="InterPro" id="IPR022398">
    <property type="entry name" value="Peptidase_S8_His-AS"/>
</dbReference>
<dbReference type="Pfam" id="PF01483">
    <property type="entry name" value="P_proprotein"/>
    <property type="match status" value="1"/>
</dbReference>
<keyword evidence="8 21" id="KW-0720">Serine protease</keyword>
<dbReference type="InterPro" id="IPR023827">
    <property type="entry name" value="Peptidase_S8_Asp-AS"/>
</dbReference>
<dbReference type="Pfam" id="PF12796">
    <property type="entry name" value="Ank_2"/>
    <property type="match status" value="3"/>
</dbReference>
<dbReference type="InterPro" id="IPR036770">
    <property type="entry name" value="Ankyrin_rpt-contain_sf"/>
</dbReference>
<dbReference type="InterPro" id="IPR008979">
    <property type="entry name" value="Galactose-bd-like_sf"/>
</dbReference>
<feature type="repeat" description="ANK" evidence="20">
    <location>
        <begin position="756"/>
        <end position="788"/>
    </location>
</feature>
<accession>T1JDD6</accession>
<dbReference type="PANTHER" id="PTHR42884">
    <property type="entry name" value="PROPROTEIN CONVERTASE SUBTILISIN/KEXIN-RELATED"/>
    <property type="match status" value="1"/>
</dbReference>
<dbReference type="InterPro" id="IPR011029">
    <property type="entry name" value="DEATH-like_dom_sf"/>
</dbReference>
<dbReference type="GO" id="GO:0016486">
    <property type="term" value="P:peptide hormone processing"/>
    <property type="evidence" value="ECO:0007669"/>
    <property type="project" value="TreeGrafter"/>
</dbReference>
<proteinExistence type="inferred from homology"/>
<dbReference type="CDD" id="cd01670">
    <property type="entry name" value="Death"/>
    <property type="match status" value="1"/>
</dbReference>
<dbReference type="FunFam" id="3.40.50.200:FF:000001">
    <property type="entry name" value="Furin 2, isoform B"/>
    <property type="match status" value="1"/>
</dbReference>
<comment type="subcellular location">
    <subcellularLocation>
        <location evidence="2">Golgi apparatus membrane</location>
        <topology evidence="2">Multi-pass membrane protein</topology>
    </subcellularLocation>
</comment>
<comment type="function">
    <text evidence="16">Furin is likely to represent the ubiquitous endoprotease activity within constitutive secretory pathways and capable of cleavage at the RX(K/R)R consensus motif.</text>
</comment>
<evidence type="ECO:0000256" key="16">
    <source>
        <dbReference type="ARBA" id="ARBA00053600"/>
    </source>
</evidence>
<dbReference type="Pfam" id="PF00531">
    <property type="entry name" value="Death"/>
    <property type="match status" value="1"/>
</dbReference>
<feature type="repeat" description="ANK" evidence="20">
    <location>
        <begin position="723"/>
        <end position="755"/>
    </location>
</feature>
<dbReference type="GO" id="GO:0097090">
    <property type="term" value="P:presynaptic membrane organization"/>
    <property type="evidence" value="ECO:0007669"/>
    <property type="project" value="UniProtKB-ARBA"/>
</dbReference>
<evidence type="ECO:0000259" key="23">
    <source>
        <dbReference type="PROSITE" id="PS50017"/>
    </source>
</evidence>
<dbReference type="InterPro" id="IPR000209">
    <property type="entry name" value="Peptidase_S8/S53_dom"/>
</dbReference>
<keyword evidence="20" id="KW-0040">ANK repeat</keyword>
<dbReference type="CDD" id="cd04059">
    <property type="entry name" value="Peptidases_S8_Protein_convertases_Kexins_Furin-like"/>
    <property type="match status" value="1"/>
</dbReference>
<evidence type="ECO:0000256" key="19">
    <source>
        <dbReference type="PIRSR" id="PIRSR615500-1"/>
    </source>
</evidence>
<feature type="repeat" description="ANK" evidence="20">
    <location>
        <begin position="857"/>
        <end position="889"/>
    </location>
</feature>
<dbReference type="SUPFAM" id="SSF47986">
    <property type="entry name" value="DEATH domain"/>
    <property type="match status" value="1"/>
</dbReference>
<dbReference type="GO" id="GO:0043005">
    <property type="term" value="C:neuron projection"/>
    <property type="evidence" value="ECO:0007669"/>
    <property type="project" value="TreeGrafter"/>
</dbReference>
<keyword evidence="26" id="KW-1185">Reference proteome</keyword>
<feature type="repeat" description="ANK" evidence="20">
    <location>
        <begin position="890"/>
        <end position="922"/>
    </location>
</feature>
<dbReference type="InterPro" id="IPR015500">
    <property type="entry name" value="Peptidase_S8_subtilisin-rel"/>
</dbReference>
<dbReference type="eggNOG" id="KOG4177">
    <property type="taxonomic scope" value="Eukaryota"/>
</dbReference>
<dbReference type="Pfam" id="PF00023">
    <property type="entry name" value="Ank"/>
    <property type="match status" value="2"/>
</dbReference>
<keyword evidence="5" id="KW-0165">Cleavage on pair of basic residues</keyword>
<evidence type="ECO:0000256" key="15">
    <source>
        <dbReference type="ARBA" id="ARBA00038993"/>
    </source>
</evidence>
<keyword evidence="6 22" id="KW-0732">Signal</keyword>
<name>T1JDD6_STRMM</name>
<dbReference type="PRINTS" id="PR00723">
    <property type="entry name" value="SUBTILISIN"/>
</dbReference>
<dbReference type="SUPFAM" id="SSF52743">
    <property type="entry name" value="Subtilisin-like"/>
    <property type="match status" value="1"/>
</dbReference>
<evidence type="ECO:0000256" key="22">
    <source>
        <dbReference type="SAM" id="SignalP"/>
    </source>
</evidence>
<dbReference type="InterPro" id="IPR002884">
    <property type="entry name" value="P_dom"/>
</dbReference>
<dbReference type="GO" id="GO:0004252">
    <property type="term" value="F:serine-type endopeptidase activity"/>
    <property type="evidence" value="ECO:0007669"/>
    <property type="project" value="UniProtKB-UniRule"/>
</dbReference>